<evidence type="ECO:0000313" key="2">
    <source>
        <dbReference type="Proteomes" id="UP000479226"/>
    </source>
</evidence>
<evidence type="ECO:0000313" key="1">
    <source>
        <dbReference type="EMBL" id="NGN84484.1"/>
    </source>
</evidence>
<gene>
    <name evidence="1" type="ORF">G6N77_13590</name>
</gene>
<dbReference type="RefSeq" id="WP_165182705.1">
    <property type="nucleotide sequence ID" value="NZ_JAAKZI010000024.1"/>
</dbReference>
<dbReference type="InterPro" id="IPR047727">
    <property type="entry name" value="Sce7725-like"/>
</dbReference>
<sequence>MAQRQGTQIMYYPYLRGKQFELLAIKELADVMRESKSVHPVIEPVRDVDSSNTLLRNMAVLAQKRVPSTVIINPQVGEIKGTNKSEQLLATLRPILDVNPQMKIGIILSNDEELVKLTHILNHQDRQFKVDLFYGSSNIQNECMNNLSKSCDVDIHFAEDKYVTRRYRSTFPTRRTALLRDSFARQIRNQDYFTLGESIFSEDHLFFREDNYVGFGDFQTIGSQFNEGGALPRVVAIHLTYQRPNEEAIYIRHFCSTPNGSSADTAGKYFEALTKLVTFVDENRLDNSAIATFRSHLTNRSYAGLGVIKKLSIQNHIYVALGAENND</sequence>
<accession>A0ABX0DC71</accession>
<proteinExistence type="predicted"/>
<protein>
    <submittedName>
        <fullName evidence="1">Sce7725 family protein</fullName>
    </submittedName>
</protein>
<dbReference type="Proteomes" id="UP000479226">
    <property type="component" value="Unassembled WGS sequence"/>
</dbReference>
<dbReference type="NCBIfam" id="NF033831">
    <property type="entry name" value="sce7725_fam"/>
    <property type="match status" value="1"/>
</dbReference>
<organism evidence="1 2">
    <name type="scientific">Arthrobacter silviterrae</name>
    <dbReference type="NCBI Taxonomy" id="2026658"/>
    <lineage>
        <taxon>Bacteria</taxon>
        <taxon>Bacillati</taxon>
        <taxon>Actinomycetota</taxon>
        <taxon>Actinomycetes</taxon>
        <taxon>Micrococcales</taxon>
        <taxon>Micrococcaceae</taxon>
        <taxon>Arthrobacter</taxon>
    </lineage>
</organism>
<keyword evidence="2" id="KW-1185">Reference proteome</keyword>
<reference evidence="1 2" key="1">
    <citation type="submission" date="2020-02" db="EMBL/GenBank/DDBJ databases">
        <title>Genome sequence of the type strain DSM 27180 of Arthrobacter silviterrae.</title>
        <authorList>
            <person name="Gao J."/>
            <person name="Sun J."/>
        </authorList>
    </citation>
    <scope>NUCLEOTIDE SEQUENCE [LARGE SCALE GENOMIC DNA]</scope>
    <source>
        <strain evidence="1 2">DSM 27180</strain>
    </source>
</reference>
<comment type="caution">
    <text evidence="1">The sequence shown here is derived from an EMBL/GenBank/DDBJ whole genome shotgun (WGS) entry which is preliminary data.</text>
</comment>
<name>A0ABX0DC71_9MICC</name>
<dbReference type="EMBL" id="JAAKZI010000024">
    <property type="protein sequence ID" value="NGN84484.1"/>
    <property type="molecule type" value="Genomic_DNA"/>
</dbReference>